<dbReference type="Proteomes" id="UP000326565">
    <property type="component" value="Unassembled WGS sequence"/>
</dbReference>
<dbReference type="InterPro" id="IPR050237">
    <property type="entry name" value="ATP-dep_AMP-bd_enzyme"/>
</dbReference>
<dbReference type="Gene3D" id="3.30.300.30">
    <property type="match status" value="1"/>
</dbReference>
<evidence type="ECO:0000313" key="2">
    <source>
        <dbReference type="EMBL" id="KAB8073425.1"/>
    </source>
</evidence>
<dbReference type="OrthoDB" id="10253869at2759"/>
<dbReference type="PANTHER" id="PTHR43767">
    <property type="entry name" value="LONG-CHAIN-FATTY-ACID--COA LIGASE"/>
    <property type="match status" value="1"/>
</dbReference>
<name>A0A5N5X0E0_9EURO</name>
<evidence type="ECO:0000313" key="3">
    <source>
        <dbReference type="Proteomes" id="UP000326565"/>
    </source>
</evidence>
<reference evidence="2 3" key="1">
    <citation type="submission" date="2019-04" db="EMBL/GenBank/DDBJ databases">
        <title>Friends and foes A comparative genomics study of 23 Aspergillus species from section Flavi.</title>
        <authorList>
            <consortium name="DOE Joint Genome Institute"/>
            <person name="Kjaerbolling I."/>
            <person name="Vesth T."/>
            <person name="Frisvad J.C."/>
            <person name="Nybo J.L."/>
            <person name="Theobald S."/>
            <person name="Kildgaard S."/>
            <person name="Isbrandt T."/>
            <person name="Kuo A."/>
            <person name="Sato A."/>
            <person name="Lyhne E.K."/>
            <person name="Kogle M.E."/>
            <person name="Wiebenga A."/>
            <person name="Kun R.S."/>
            <person name="Lubbers R.J."/>
            <person name="Makela M.R."/>
            <person name="Barry K."/>
            <person name="Chovatia M."/>
            <person name="Clum A."/>
            <person name="Daum C."/>
            <person name="Haridas S."/>
            <person name="He G."/>
            <person name="LaButti K."/>
            <person name="Lipzen A."/>
            <person name="Mondo S."/>
            <person name="Riley R."/>
            <person name="Salamov A."/>
            <person name="Simmons B.A."/>
            <person name="Magnuson J.K."/>
            <person name="Henrissat B."/>
            <person name="Mortensen U.H."/>
            <person name="Larsen T.O."/>
            <person name="Devries R.P."/>
            <person name="Grigoriev I.V."/>
            <person name="Machida M."/>
            <person name="Baker S.E."/>
            <person name="Andersen M.R."/>
        </authorList>
    </citation>
    <scope>NUCLEOTIDE SEQUENCE [LARGE SCALE GENOMIC DNA]</scope>
    <source>
        <strain evidence="2 3">CBS 151.66</strain>
    </source>
</reference>
<dbReference type="InterPro" id="IPR000873">
    <property type="entry name" value="AMP-dep_synth/lig_dom"/>
</dbReference>
<dbReference type="GO" id="GO:0016878">
    <property type="term" value="F:acid-thiol ligase activity"/>
    <property type="evidence" value="ECO:0007669"/>
    <property type="project" value="UniProtKB-ARBA"/>
</dbReference>
<dbReference type="AlphaFoldDB" id="A0A5N5X0E0"/>
<dbReference type="CDD" id="cd04433">
    <property type="entry name" value="AFD_class_I"/>
    <property type="match status" value="1"/>
</dbReference>
<evidence type="ECO:0000259" key="1">
    <source>
        <dbReference type="Pfam" id="PF00501"/>
    </source>
</evidence>
<dbReference type="SUPFAM" id="SSF56801">
    <property type="entry name" value="Acetyl-CoA synthetase-like"/>
    <property type="match status" value="1"/>
</dbReference>
<dbReference type="Gene3D" id="3.40.50.12780">
    <property type="entry name" value="N-terminal domain of ligase-like"/>
    <property type="match status" value="1"/>
</dbReference>
<dbReference type="EMBL" id="ML732227">
    <property type="protein sequence ID" value="KAB8073425.1"/>
    <property type="molecule type" value="Genomic_DNA"/>
</dbReference>
<proteinExistence type="predicted"/>
<organism evidence="2 3">
    <name type="scientific">Aspergillus leporis</name>
    <dbReference type="NCBI Taxonomy" id="41062"/>
    <lineage>
        <taxon>Eukaryota</taxon>
        <taxon>Fungi</taxon>
        <taxon>Dikarya</taxon>
        <taxon>Ascomycota</taxon>
        <taxon>Pezizomycotina</taxon>
        <taxon>Eurotiomycetes</taxon>
        <taxon>Eurotiomycetidae</taxon>
        <taxon>Eurotiales</taxon>
        <taxon>Aspergillaceae</taxon>
        <taxon>Aspergillus</taxon>
        <taxon>Aspergillus subgen. Circumdati</taxon>
    </lineage>
</organism>
<dbReference type="SUPFAM" id="SSF52777">
    <property type="entry name" value="CoA-dependent acyltransferases"/>
    <property type="match status" value="2"/>
</dbReference>
<protein>
    <recommendedName>
        <fullName evidence="1">AMP-dependent synthetase/ligase domain-containing protein</fullName>
    </recommendedName>
</protein>
<dbReference type="PANTHER" id="PTHR43767:SF1">
    <property type="entry name" value="NONRIBOSOMAL PEPTIDE SYNTHASE PES1 (EUROFUNG)-RELATED"/>
    <property type="match status" value="1"/>
</dbReference>
<sequence>MNDESVMAGPPVLEDVQSITDGFQSIVQRYPECLAIISRHQSGAYYSMDSSGGLDVGKDDQKLHLRWTYRTLDRIIRRLAKALSANDVREGTPIFVFCQNQVESIILTIAAYRLGLIHVPIDPGVLSNITDVQHMVDTVIEHYHPDHVAILANDATTAERLDQVMLGFPTLKICIEPGYAGWTSFENLLDEADAVQNEEEEPTRAFDERSVFFTSGSTSLPKCCLNKPALWFHVLGSSLTLGSASPQDSVLVTVPTSHAFGYICMMMSLLRGACVVFASARFNSQLVVNTMKQERCTHAAIVPTMVHSLVGELASSGTKVESLKGVTLAGAAIGLELLETCKECLGVTTVENFYGMTEGVFATTGPVEELGQVVNGRDVAVGKPVQGAKLRICAPDDSSIVPRGVPGELHYSGHSVIRGYVGDRTDDFYEANGEPWFITGDRALVDHEGRLFILGRRKDMIVRGGKNISLPKIERVLSQVPEMCALEPQIVAAADPIAGEVPLAVIKRRTDYSLAKQLQDTILSSLGVAHVPVQVVALETLGLADYPRTPAGKIKKPKLAETVRAYLESQAADDIQPLASVTNLTLKVQSVWARVLGYRLVDLDIKRPISEFADSIIMLIARDKIRKETGRSIPLTQWNISKTISEQIHLLENGTTENRPNSTRSEPPHVEQIVHLGGNEGKLHATKATVNKTISQYGLCWDDVADVCPCTDFIQLVSRARAIDDWNIRTSIVTRDASTEHLREALRATLLNNPLMLSFIVIDPTDLGPELGLHVMIRPTKEYLDHCIQDYGTVDNLDDVQFLTKNYPFQDHAKLPGPLFRALIVFVRKTNSAAVITNCSHAILDGVYHGHFNEDLDYALGDQPLRPHVPFKSWADSYHTLRKSPMAETAVNFHQEYLYDLGKHCHALWPHPTHELIIAPERKNMDLNFITFAAPSFVRLRERYPNLTTPIILKAALALLVISHTNHSHAVFLNLEAARSMFPFLPTSVASQGTYDATDVAGPTFSGVINLVAFHPEETVLDYLIRVQETQALLSKHASVPWHEVFRRLDPSADILPSIAQSLVFNWTPGMGPAILGENPFQNMKVMLTHIRTKIGMLACAGAGGPDGSQVFIYMEGALANTSAVWVKRAGEEMKRIALWLSEEGSLSLPVAQFTRALGYD</sequence>
<feature type="domain" description="AMP-dependent synthetase/ligase" evidence="1">
    <location>
        <begin position="66"/>
        <end position="420"/>
    </location>
</feature>
<dbReference type="Gene3D" id="3.30.559.30">
    <property type="entry name" value="Nonribosomal peptide synthetase, condensation domain"/>
    <property type="match status" value="1"/>
</dbReference>
<accession>A0A5N5X0E0</accession>
<keyword evidence="3" id="KW-1185">Reference proteome</keyword>
<gene>
    <name evidence="2" type="ORF">BDV29DRAFT_157615</name>
</gene>
<dbReference type="InterPro" id="IPR045851">
    <property type="entry name" value="AMP-bd_C_sf"/>
</dbReference>
<dbReference type="InterPro" id="IPR042099">
    <property type="entry name" value="ANL_N_sf"/>
</dbReference>
<dbReference type="PROSITE" id="PS00455">
    <property type="entry name" value="AMP_BINDING"/>
    <property type="match status" value="1"/>
</dbReference>
<dbReference type="Pfam" id="PF00501">
    <property type="entry name" value="AMP-binding"/>
    <property type="match status" value="1"/>
</dbReference>
<dbReference type="InterPro" id="IPR020845">
    <property type="entry name" value="AMP-binding_CS"/>
</dbReference>